<keyword evidence="1" id="KW-0732">Signal</keyword>
<dbReference type="Pfam" id="PF05960">
    <property type="entry name" value="DUF885"/>
    <property type="match status" value="1"/>
</dbReference>
<comment type="caution">
    <text evidence="2">The sequence shown here is derived from an EMBL/GenBank/DDBJ whole genome shotgun (WGS) entry which is preliminary data.</text>
</comment>
<dbReference type="PANTHER" id="PTHR33361">
    <property type="entry name" value="GLR0591 PROTEIN"/>
    <property type="match status" value="1"/>
</dbReference>
<dbReference type="EMBL" id="SMYL01000006">
    <property type="protein sequence ID" value="TDK65309.1"/>
    <property type="molecule type" value="Genomic_DNA"/>
</dbReference>
<dbReference type="AlphaFoldDB" id="A0A4R5W0K8"/>
<evidence type="ECO:0000313" key="2">
    <source>
        <dbReference type="EMBL" id="TDK65309.1"/>
    </source>
</evidence>
<gene>
    <name evidence="2" type="ORF">E2I14_12855</name>
</gene>
<feature type="signal peptide" evidence="1">
    <location>
        <begin position="1"/>
        <end position="19"/>
    </location>
</feature>
<dbReference type="Proteomes" id="UP000294829">
    <property type="component" value="Unassembled WGS sequence"/>
</dbReference>
<keyword evidence="3" id="KW-1185">Reference proteome</keyword>
<dbReference type="RefSeq" id="WP_133329144.1">
    <property type="nucleotide sequence ID" value="NZ_SMYL01000006.1"/>
</dbReference>
<sequence>MKKIISVLALALSFSTVHAGTNTQLDNLFESDWQWSLSHNPGNATSLGDNRYNHRLSNTTLAASRMATKHEQDMLREALKIKRDALSGQDLLSYDMFVLEKQQALQAATLYPYTVQPISQIDGLQSTLPSLASQTPFNNALDYHNYLARLHAIPAYVDGIIEQLQQGMKTGWVAPKVIIAPVPQQLRDLRLHLAESELAKPFDNIPKNVPRPEVFAQRGKKELAERVAPALEKLENFITTQYLPACRDSIGASSLPGGMAYYNFMVKNSTTTDLTPQQIHDIGLSEVARIRAEMQRVMDQVGFKGSFAEFTVFLNTDPRFYYTNSDDLLNGFRDIISRVYKVLPTMFAHLPAAQAEVKPIPLLGSEQQPAAYYNPGPDDGSRSGYFAANISNLNTRPKWGMETLTLHEAIPGHHLQITMAKEATGLPKFRRNGWYNAFGEGWALYSESLGDEMGFYKDPYSKFGNLNDELFRAARLVVDTGIHALGWSREQAIAYLSENTANPPSDNIVEIDRYIAWPGQALGYKIGQLKIRQLRAKAASALGDKFDIRTFHNAVIDNGAIPLSVLEAQIDTWIAQQQQLATPAASTSTPAKQ</sequence>
<proteinExistence type="predicted"/>
<organism evidence="2 3">
    <name type="scientific">Sapientia aquatica</name>
    <dbReference type="NCBI Taxonomy" id="1549640"/>
    <lineage>
        <taxon>Bacteria</taxon>
        <taxon>Pseudomonadati</taxon>
        <taxon>Pseudomonadota</taxon>
        <taxon>Betaproteobacteria</taxon>
        <taxon>Burkholderiales</taxon>
        <taxon>Oxalobacteraceae</taxon>
        <taxon>Sapientia</taxon>
    </lineage>
</organism>
<accession>A0A4R5W0K8</accession>
<dbReference type="OrthoDB" id="9760040at2"/>
<evidence type="ECO:0000313" key="3">
    <source>
        <dbReference type="Proteomes" id="UP000294829"/>
    </source>
</evidence>
<protein>
    <submittedName>
        <fullName evidence="2">DUF885 domain-containing protein</fullName>
    </submittedName>
</protein>
<evidence type="ECO:0000256" key="1">
    <source>
        <dbReference type="SAM" id="SignalP"/>
    </source>
</evidence>
<feature type="chain" id="PRO_5020280354" evidence="1">
    <location>
        <begin position="20"/>
        <end position="593"/>
    </location>
</feature>
<dbReference type="InterPro" id="IPR010281">
    <property type="entry name" value="DUF885"/>
</dbReference>
<name>A0A4R5W0K8_9BURK</name>
<dbReference type="PANTHER" id="PTHR33361:SF2">
    <property type="entry name" value="DUF885 DOMAIN-CONTAINING PROTEIN"/>
    <property type="match status" value="1"/>
</dbReference>
<reference evidence="2 3" key="1">
    <citation type="submission" date="2019-03" db="EMBL/GenBank/DDBJ databases">
        <title>Sapientia aquatica gen. nov., sp. nov., isolated from a crater lake.</title>
        <authorList>
            <person name="Felfoldi T."/>
            <person name="Szabo A."/>
            <person name="Toth E."/>
            <person name="Schumann P."/>
            <person name="Keki Z."/>
            <person name="Marialigeti K."/>
            <person name="Mathe I."/>
        </authorList>
    </citation>
    <scope>NUCLEOTIDE SEQUENCE [LARGE SCALE GENOMIC DNA]</scope>
    <source>
        <strain evidence="2 3">SA-152</strain>
    </source>
</reference>